<dbReference type="GO" id="GO:0005737">
    <property type="term" value="C:cytoplasm"/>
    <property type="evidence" value="ECO:0007669"/>
    <property type="project" value="TreeGrafter"/>
</dbReference>
<evidence type="ECO:0000256" key="8">
    <source>
        <dbReference type="ARBA" id="ARBA00023170"/>
    </source>
</evidence>
<dbReference type="InterPro" id="IPR000355">
    <property type="entry name" value="Chemokine_rcpt"/>
</dbReference>
<dbReference type="PRINTS" id="PR00237">
    <property type="entry name" value="GPCRRHODOPSN"/>
</dbReference>
<reference evidence="14 15" key="1">
    <citation type="submission" date="2025-04" db="UniProtKB">
        <authorList>
            <consortium name="RefSeq"/>
        </authorList>
    </citation>
    <scope>IDENTIFICATION</scope>
    <source>
        <tissue evidence="14 15">Kidney</tissue>
    </source>
</reference>
<dbReference type="InterPro" id="IPR050119">
    <property type="entry name" value="CCR1-9-like"/>
</dbReference>
<dbReference type="Pfam" id="PF00001">
    <property type="entry name" value="7tm_1"/>
    <property type="match status" value="1"/>
</dbReference>
<gene>
    <name evidence="14 15 16" type="primary">Ccrl2</name>
</gene>
<dbReference type="GO" id="GO:0009897">
    <property type="term" value="C:external side of plasma membrane"/>
    <property type="evidence" value="ECO:0007669"/>
    <property type="project" value="TreeGrafter"/>
</dbReference>
<evidence type="ECO:0000256" key="3">
    <source>
        <dbReference type="ARBA" id="ARBA00022692"/>
    </source>
</evidence>
<dbReference type="OrthoDB" id="9802979at2759"/>
<keyword evidence="13" id="KW-1185">Reference proteome</keyword>
<dbReference type="InterPro" id="IPR000276">
    <property type="entry name" value="GPCR_Rhodpsn"/>
</dbReference>
<feature type="transmembrane region" description="Helical" evidence="11">
    <location>
        <begin position="296"/>
        <end position="316"/>
    </location>
</feature>
<evidence type="ECO:0000313" key="14">
    <source>
        <dbReference type="RefSeq" id="XP_012885763.1"/>
    </source>
</evidence>
<keyword evidence="10" id="KW-0807">Transducer</keyword>
<keyword evidence="5" id="KW-0297">G-protein coupled receptor</keyword>
<comment type="subcellular location">
    <subcellularLocation>
        <location evidence="1">Cell membrane</location>
        <topology evidence="1">Multi-pass membrane protein</topology>
    </subcellularLocation>
</comment>
<feature type="transmembrane region" description="Helical" evidence="11">
    <location>
        <begin position="117"/>
        <end position="137"/>
    </location>
</feature>
<organism evidence="13 15">
    <name type="scientific">Dipodomys ordii</name>
    <name type="common">Ord's kangaroo rat</name>
    <dbReference type="NCBI Taxonomy" id="10020"/>
    <lineage>
        <taxon>Eukaryota</taxon>
        <taxon>Metazoa</taxon>
        <taxon>Chordata</taxon>
        <taxon>Craniata</taxon>
        <taxon>Vertebrata</taxon>
        <taxon>Euteleostomi</taxon>
        <taxon>Mammalia</taxon>
        <taxon>Eutheria</taxon>
        <taxon>Euarchontoglires</taxon>
        <taxon>Glires</taxon>
        <taxon>Rodentia</taxon>
        <taxon>Castorimorpha</taxon>
        <taxon>Heteromyidae</taxon>
        <taxon>Dipodomyinae</taxon>
        <taxon>Dipodomys</taxon>
    </lineage>
</organism>
<dbReference type="GeneID" id="105996281"/>
<dbReference type="GO" id="GO:0007204">
    <property type="term" value="P:positive regulation of cytosolic calcium ion concentration"/>
    <property type="evidence" value="ECO:0007669"/>
    <property type="project" value="TreeGrafter"/>
</dbReference>
<dbReference type="Gene3D" id="1.20.1070.10">
    <property type="entry name" value="Rhodopsin 7-helix transmembrane proteins"/>
    <property type="match status" value="1"/>
</dbReference>
<evidence type="ECO:0000313" key="16">
    <source>
        <dbReference type="RefSeq" id="XP_012885765.1"/>
    </source>
</evidence>
<evidence type="ECO:0000256" key="4">
    <source>
        <dbReference type="ARBA" id="ARBA00022989"/>
    </source>
</evidence>
<dbReference type="InterPro" id="IPR017452">
    <property type="entry name" value="GPCR_Rhodpsn_7TM"/>
</dbReference>
<feature type="transmembrane region" description="Helical" evidence="11">
    <location>
        <begin position="206"/>
        <end position="227"/>
    </location>
</feature>
<dbReference type="GO" id="GO:0019957">
    <property type="term" value="F:C-C chemokine binding"/>
    <property type="evidence" value="ECO:0007669"/>
    <property type="project" value="TreeGrafter"/>
</dbReference>
<dbReference type="GO" id="GO:0019722">
    <property type="term" value="P:calcium-mediated signaling"/>
    <property type="evidence" value="ECO:0007669"/>
    <property type="project" value="TreeGrafter"/>
</dbReference>
<accession>A0A1S3GBZ1</accession>
<dbReference type="CTD" id="9034"/>
<feature type="domain" description="G-protein coupled receptors family 1 profile" evidence="12">
    <location>
        <begin position="57"/>
        <end position="309"/>
    </location>
</feature>
<keyword evidence="7" id="KW-1015">Disulfide bond</keyword>
<evidence type="ECO:0000313" key="13">
    <source>
        <dbReference type="Proteomes" id="UP000081671"/>
    </source>
</evidence>
<feature type="transmembrane region" description="Helical" evidence="11">
    <location>
        <begin position="45"/>
        <end position="66"/>
    </location>
</feature>
<dbReference type="KEGG" id="dord:105996281"/>
<evidence type="ECO:0000256" key="11">
    <source>
        <dbReference type="SAM" id="Phobius"/>
    </source>
</evidence>
<dbReference type="PANTHER" id="PTHR10489">
    <property type="entry name" value="CELL ADHESION MOLECULE"/>
    <property type="match status" value="1"/>
</dbReference>
<feature type="transmembrane region" description="Helical" evidence="11">
    <location>
        <begin position="247"/>
        <end position="268"/>
    </location>
</feature>
<dbReference type="SUPFAM" id="SSF81321">
    <property type="entry name" value="Family A G protein-coupled receptor-like"/>
    <property type="match status" value="1"/>
</dbReference>
<protein>
    <submittedName>
        <fullName evidence="14 15">C-C chemokine receptor-like 2</fullName>
    </submittedName>
</protein>
<evidence type="ECO:0000256" key="5">
    <source>
        <dbReference type="ARBA" id="ARBA00023040"/>
    </source>
</evidence>
<evidence type="ECO:0000259" key="12">
    <source>
        <dbReference type="PROSITE" id="PS50262"/>
    </source>
</evidence>
<keyword evidence="6 11" id="KW-0472">Membrane</keyword>
<dbReference type="STRING" id="10020.ENSDORP00000026298"/>
<sequence length="355" mass="39864">MADYTVTPDDEYDVLIQDEEGNETIWPESCDPYPVSILTAQQMPWLFSIICVLGLLDGVLMVFLLVKHKGLKHQGNVYFLQLAVSNFCFWLPLPFWAHPISQQTNLGDLTCTVVTGYHSVAVYSKVAFLVVLILQRYQAFLHARWLTPGLETTAGKILTSILAWGLAVGVNLPELAFYQPSLRSQTWKCAWSQQPFPPSAEPSWKYFLTLKMNILLLAIPLAVWLFCGVRMSSTLTLSTRQDDLARLVFLLMLIFLLTWAPYQVALLLSTLQPPSTPLQDCKIRHKLDTGVQITRIIAITHCGISAILYLLLDVVCKSRVCRRLLGCGDGSLRLRDQNSSASVSPGQRQDHCTHV</sequence>
<dbReference type="GO" id="GO:0016493">
    <property type="term" value="F:C-C chemokine receptor activity"/>
    <property type="evidence" value="ECO:0007669"/>
    <property type="project" value="TreeGrafter"/>
</dbReference>
<dbReference type="Proteomes" id="UP000081671">
    <property type="component" value="Unplaced"/>
</dbReference>
<keyword evidence="4 11" id="KW-1133">Transmembrane helix</keyword>
<evidence type="ECO:0000256" key="10">
    <source>
        <dbReference type="ARBA" id="ARBA00023224"/>
    </source>
</evidence>
<evidence type="ECO:0000256" key="1">
    <source>
        <dbReference type="ARBA" id="ARBA00004651"/>
    </source>
</evidence>
<dbReference type="PROSITE" id="PS50262">
    <property type="entry name" value="G_PROTEIN_RECEP_F1_2"/>
    <property type="match status" value="1"/>
</dbReference>
<feature type="transmembrane region" description="Helical" evidence="11">
    <location>
        <begin position="78"/>
        <end position="97"/>
    </location>
</feature>
<name>A0A1S3GBZ1_DIPOR</name>
<dbReference type="AlphaFoldDB" id="A0A1S3GBZ1"/>
<proteinExistence type="predicted"/>
<dbReference type="RefSeq" id="XP_012885765.1">
    <property type="nucleotide sequence ID" value="XM_013030311.1"/>
</dbReference>
<dbReference type="PRINTS" id="PR00657">
    <property type="entry name" value="CCCHEMOKINER"/>
</dbReference>
<keyword evidence="2" id="KW-1003">Cell membrane</keyword>
<keyword evidence="3 11" id="KW-0812">Transmembrane</keyword>
<dbReference type="GO" id="GO:0006954">
    <property type="term" value="P:inflammatory response"/>
    <property type="evidence" value="ECO:0007669"/>
    <property type="project" value="TreeGrafter"/>
</dbReference>
<feature type="transmembrane region" description="Helical" evidence="11">
    <location>
        <begin position="157"/>
        <end position="178"/>
    </location>
</feature>
<evidence type="ECO:0000256" key="2">
    <source>
        <dbReference type="ARBA" id="ARBA00022475"/>
    </source>
</evidence>
<keyword evidence="9" id="KW-0325">Glycoprotein</keyword>
<evidence type="ECO:0000313" key="15">
    <source>
        <dbReference type="RefSeq" id="XP_012885764.1"/>
    </source>
</evidence>
<dbReference type="PANTHER" id="PTHR10489:SF655">
    <property type="entry name" value="C-C CHEMOKINE RECEPTOR-LIKE 2"/>
    <property type="match status" value="1"/>
</dbReference>
<evidence type="ECO:0000256" key="7">
    <source>
        <dbReference type="ARBA" id="ARBA00023157"/>
    </source>
</evidence>
<dbReference type="RefSeq" id="XP_012885764.1">
    <property type="nucleotide sequence ID" value="XM_013030310.1"/>
</dbReference>
<dbReference type="GO" id="GO:0060326">
    <property type="term" value="P:cell chemotaxis"/>
    <property type="evidence" value="ECO:0007669"/>
    <property type="project" value="TreeGrafter"/>
</dbReference>
<keyword evidence="8" id="KW-0675">Receptor</keyword>
<evidence type="ECO:0000256" key="9">
    <source>
        <dbReference type="ARBA" id="ARBA00023180"/>
    </source>
</evidence>
<dbReference type="GO" id="GO:0006955">
    <property type="term" value="P:immune response"/>
    <property type="evidence" value="ECO:0007669"/>
    <property type="project" value="TreeGrafter"/>
</dbReference>
<dbReference type="RefSeq" id="XP_012885763.1">
    <property type="nucleotide sequence ID" value="XM_013030309.1"/>
</dbReference>
<evidence type="ECO:0000256" key="6">
    <source>
        <dbReference type="ARBA" id="ARBA00023136"/>
    </source>
</evidence>